<organism evidence="1 2">
    <name type="scientific">Paraprevotella xylaniphila YIT 11841</name>
    <dbReference type="NCBI Taxonomy" id="762982"/>
    <lineage>
        <taxon>Bacteria</taxon>
        <taxon>Pseudomonadati</taxon>
        <taxon>Bacteroidota</taxon>
        <taxon>Bacteroidia</taxon>
        <taxon>Bacteroidales</taxon>
        <taxon>Prevotellaceae</taxon>
        <taxon>Paraprevotella</taxon>
    </lineage>
</organism>
<comment type="caution">
    <text evidence="1">The sequence shown here is derived from an EMBL/GenBank/DDBJ whole genome shotgun (WGS) entry which is preliminary data.</text>
</comment>
<name>F3QWP3_9BACT</name>
<sequence>MAPVLDIQKMIKMAAEGFYRREVDKMPYFDFSTEKFMFKRTWQVVFWGTRNDFGHPKQLAARLKARDGLHSKVVAPESRKRGTKKRENERCNVQICFQETTTAEKKNELYSCYQSIASCIFSSYGAV</sequence>
<accession>F3QWP3</accession>
<dbReference type="HOGENOM" id="CLU_1968447_0_0_10"/>
<keyword evidence="2" id="KW-1185">Reference proteome</keyword>
<protein>
    <submittedName>
        <fullName evidence="1">Uncharacterized protein</fullName>
    </submittedName>
</protein>
<evidence type="ECO:0000313" key="2">
    <source>
        <dbReference type="Proteomes" id="UP000005546"/>
    </source>
</evidence>
<dbReference type="EMBL" id="AFBR01000073">
    <property type="protein sequence ID" value="EGG51948.1"/>
    <property type="molecule type" value="Genomic_DNA"/>
</dbReference>
<reference evidence="1 2" key="1">
    <citation type="submission" date="2011-02" db="EMBL/GenBank/DDBJ databases">
        <authorList>
            <person name="Weinstock G."/>
            <person name="Sodergren E."/>
            <person name="Clifton S."/>
            <person name="Fulton L."/>
            <person name="Fulton B."/>
            <person name="Courtney L."/>
            <person name="Fronick C."/>
            <person name="Harrison M."/>
            <person name="Strong C."/>
            <person name="Farmer C."/>
            <person name="Delahaunty K."/>
            <person name="Markovic C."/>
            <person name="Hall O."/>
            <person name="Minx P."/>
            <person name="Tomlinson C."/>
            <person name="Mitreva M."/>
            <person name="Hou S."/>
            <person name="Chen J."/>
            <person name="Wollam A."/>
            <person name="Pepin K.H."/>
            <person name="Johnson M."/>
            <person name="Bhonagiri V."/>
            <person name="Zhang X."/>
            <person name="Suruliraj S."/>
            <person name="Warren W."/>
            <person name="Chinwalla A."/>
            <person name="Mardis E.R."/>
            <person name="Wilson R.K."/>
        </authorList>
    </citation>
    <scope>NUCLEOTIDE SEQUENCE [LARGE SCALE GENOMIC DNA]</scope>
    <source>
        <strain evidence="1 2">YIT 11841</strain>
    </source>
</reference>
<proteinExistence type="predicted"/>
<gene>
    <name evidence="1" type="ORF">HMPREF9442_02625</name>
</gene>
<evidence type="ECO:0000313" key="1">
    <source>
        <dbReference type="EMBL" id="EGG51948.1"/>
    </source>
</evidence>
<dbReference type="AlphaFoldDB" id="F3QWP3"/>
<dbReference type="Proteomes" id="UP000005546">
    <property type="component" value="Unassembled WGS sequence"/>
</dbReference>